<dbReference type="Pfam" id="PF07669">
    <property type="entry name" value="Eco57I"/>
    <property type="match status" value="1"/>
</dbReference>
<evidence type="ECO:0000256" key="5">
    <source>
        <dbReference type="ARBA" id="ARBA00022691"/>
    </source>
</evidence>
<dbReference type="CDD" id="cd02440">
    <property type="entry name" value="AdoMet_MTases"/>
    <property type="match status" value="1"/>
</dbReference>
<evidence type="ECO:0000256" key="1">
    <source>
        <dbReference type="ARBA" id="ARBA00006594"/>
    </source>
</evidence>
<evidence type="ECO:0000313" key="9">
    <source>
        <dbReference type="Proteomes" id="UP000614915"/>
    </source>
</evidence>
<organism evidence="8 9">
    <name type="scientific">Micromonospora ureilytica</name>
    <dbReference type="NCBI Taxonomy" id="709868"/>
    <lineage>
        <taxon>Bacteria</taxon>
        <taxon>Bacillati</taxon>
        <taxon>Actinomycetota</taxon>
        <taxon>Actinomycetes</taxon>
        <taxon>Micromonosporales</taxon>
        <taxon>Micromonosporaceae</taxon>
        <taxon>Micromonospora</taxon>
    </lineage>
</organism>
<comment type="similarity">
    <text evidence="1">Belongs to the N(4)/N(6)-methyltransferase family.</text>
</comment>
<comment type="caution">
    <text evidence="8">The sequence shown here is derived from an EMBL/GenBank/DDBJ whole genome shotgun (WGS) entry which is preliminary data.</text>
</comment>
<keyword evidence="9" id="KW-1185">Reference proteome</keyword>
<accession>A0ABS0JQ86</accession>
<dbReference type="InterPro" id="IPR002052">
    <property type="entry name" value="DNA_methylase_N6_adenine_CS"/>
</dbReference>
<evidence type="ECO:0000256" key="3">
    <source>
        <dbReference type="ARBA" id="ARBA00022603"/>
    </source>
</evidence>
<protein>
    <recommendedName>
        <fullName evidence="2">site-specific DNA-methyltransferase (adenine-specific)</fullName>
        <ecNumber evidence="2">2.1.1.72</ecNumber>
    </recommendedName>
</protein>
<sequence length="506" mass="54148">MLLNELTDRAETQRTRALASLDPARQASLGQYFTPARAASLIAAMPQLPVGGRLRVLDPGAGSGSLTAALVRQVLTQSPGLQLEVVAVEIDPSLAPSLEATLDDAARTAEAAGGSLVAKVVLGDFIDMATSGSEPALRTPFDLVVMNPPYGKLGSGSKGRVALSALGVDCPNLYAAFLALGVQALRPGGQLAAITPRSFANGPYFASFRDFLLDRITIKKIHLFDSRSSVFSDTGVLQENVVISGIRGGQPSEITISSSRGDADDAVRRVVSYEDVVRPGDPERFIRIATGEDDALSTQMISSLPSTLKDLGLKVSTGKVVDFRSRPYLREQPEATDLPLIYPGNLRNGLIEWPRKIRKAQGFAALDVAAQKLLLPSGCYVAIKRFSAKEERRRIVAAVWDPAVNGPTSIAFENHLNIIHANGQGIDRQLAVGLSLWLNSSVVDRAFRTFSGHTQVNATDLRSMRFPTIAELNDLGHGQPLALPDQEKIDALVHPLVSTHAVEGLN</sequence>
<gene>
    <name evidence="8" type="ORF">IW248_005468</name>
</gene>
<dbReference type="Gene3D" id="3.40.50.150">
    <property type="entry name" value="Vaccinia Virus protein VP39"/>
    <property type="match status" value="1"/>
</dbReference>
<proteinExistence type="inferred from homology"/>
<evidence type="ECO:0000256" key="6">
    <source>
        <dbReference type="ARBA" id="ARBA00047942"/>
    </source>
</evidence>
<dbReference type="EC" id="2.1.1.72" evidence="2"/>
<dbReference type="RefSeq" id="WP_196929242.1">
    <property type="nucleotide sequence ID" value="NZ_JADOTX010000001.1"/>
</dbReference>
<evidence type="ECO:0000313" key="8">
    <source>
        <dbReference type="EMBL" id="MBG6069181.1"/>
    </source>
</evidence>
<dbReference type="EMBL" id="JADOTX010000001">
    <property type="protein sequence ID" value="MBG6069181.1"/>
    <property type="molecule type" value="Genomic_DNA"/>
</dbReference>
<feature type="domain" description="Type II methyltransferase M.TaqI-like" evidence="7">
    <location>
        <begin position="139"/>
        <end position="231"/>
    </location>
</feature>
<dbReference type="PRINTS" id="PR00507">
    <property type="entry name" value="N12N6MTFRASE"/>
</dbReference>
<evidence type="ECO:0000259" key="7">
    <source>
        <dbReference type="Pfam" id="PF07669"/>
    </source>
</evidence>
<keyword evidence="4 8" id="KW-0808">Transferase</keyword>
<dbReference type="GO" id="GO:0032259">
    <property type="term" value="P:methylation"/>
    <property type="evidence" value="ECO:0007669"/>
    <property type="project" value="UniProtKB-KW"/>
</dbReference>
<name>A0ABS0JQ86_9ACTN</name>
<dbReference type="SUPFAM" id="SSF53335">
    <property type="entry name" value="S-adenosyl-L-methionine-dependent methyltransferases"/>
    <property type="match status" value="1"/>
</dbReference>
<dbReference type="PANTHER" id="PTHR33841">
    <property type="entry name" value="DNA METHYLTRANSFERASE YEEA-RELATED"/>
    <property type="match status" value="1"/>
</dbReference>
<reference evidence="8 9" key="1">
    <citation type="submission" date="2020-11" db="EMBL/GenBank/DDBJ databases">
        <title>Sequencing the genomes of 1000 actinobacteria strains.</title>
        <authorList>
            <person name="Klenk H.-P."/>
        </authorList>
    </citation>
    <scope>NUCLEOTIDE SEQUENCE [LARGE SCALE GENOMIC DNA]</scope>
    <source>
        <strain evidence="8 9">DSM 101692</strain>
    </source>
</reference>
<dbReference type="InterPro" id="IPR050953">
    <property type="entry name" value="N4_N6_ade-DNA_methylase"/>
</dbReference>
<comment type="catalytic activity">
    <reaction evidence="6">
        <text>a 2'-deoxyadenosine in DNA + S-adenosyl-L-methionine = an N(6)-methyl-2'-deoxyadenosine in DNA + S-adenosyl-L-homocysteine + H(+)</text>
        <dbReference type="Rhea" id="RHEA:15197"/>
        <dbReference type="Rhea" id="RHEA-COMP:12418"/>
        <dbReference type="Rhea" id="RHEA-COMP:12419"/>
        <dbReference type="ChEBI" id="CHEBI:15378"/>
        <dbReference type="ChEBI" id="CHEBI:57856"/>
        <dbReference type="ChEBI" id="CHEBI:59789"/>
        <dbReference type="ChEBI" id="CHEBI:90615"/>
        <dbReference type="ChEBI" id="CHEBI:90616"/>
        <dbReference type="EC" id="2.1.1.72"/>
    </reaction>
</comment>
<dbReference type="Proteomes" id="UP000614915">
    <property type="component" value="Unassembled WGS sequence"/>
</dbReference>
<dbReference type="InterPro" id="IPR011639">
    <property type="entry name" value="MethylTrfase_TaqI-like_dom"/>
</dbReference>
<keyword evidence="3 8" id="KW-0489">Methyltransferase</keyword>
<evidence type="ECO:0000256" key="2">
    <source>
        <dbReference type="ARBA" id="ARBA00011900"/>
    </source>
</evidence>
<dbReference type="PROSITE" id="PS00092">
    <property type="entry name" value="N6_MTASE"/>
    <property type="match status" value="1"/>
</dbReference>
<keyword evidence="5" id="KW-0949">S-adenosyl-L-methionine</keyword>
<evidence type="ECO:0000256" key="4">
    <source>
        <dbReference type="ARBA" id="ARBA00022679"/>
    </source>
</evidence>
<dbReference type="PANTHER" id="PTHR33841:SF5">
    <property type="entry name" value="DNA METHYLASE (MODIFICATION METHYLASE) (METHYLTRANSFERASE)-RELATED"/>
    <property type="match status" value="1"/>
</dbReference>
<dbReference type="GO" id="GO:0009007">
    <property type="term" value="F:site-specific DNA-methyltransferase (adenine-specific) activity"/>
    <property type="evidence" value="ECO:0007669"/>
    <property type="project" value="UniProtKB-EC"/>
</dbReference>
<dbReference type="InterPro" id="IPR029063">
    <property type="entry name" value="SAM-dependent_MTases_sf"/>
</dbReference>